<feature type="compositionally biased region" description="Polar residues" evidence="1">
    <location>
        <begin position="229"/>
        <end position="247"/>
    </location>
</feature>
<evidence type="ECO:0000313" key="2">
    <source>
        <dbReference type="EMBL" id="RPA79479.1"/>
    </source>
</evidence>
<evidence type="ECO:0000256" key="1">
    <source>
        <dbReference type="SAM" id="MobiDB-lite"/>
    </source>
</evidence>
<evidence type="ECO:0000313" key="3">
    <source>
        <dbReference type="Proteomes" id="UP000275078"/>
    </source>
</evidence>
<feature type="region of interest" description="Disordered" evidence="1">
    <location>
        <begin position="407"/>
        <end position="494"/>
    </location>
</feature>
<gene>
    <name evidence="2" type="ORF">BJ508DRAFT_377674</name>
</gene>
<dbReference type="EMBL" id="ML119699">
    <property type="protein sequence ID" value="RPA79479.1"/>
    <property type="molecule type" value="Genomic_DNA"/>
</dbReference>
<dbReference type="AlphaFoldDB" id="A0A3N4I0I2"/>
<feature type="compositionally biased region" description="Low complexity" evidence="1">
    <location>
        <begin position="299"/>
        <end position="310"/>
    </location>
</feature>
<protein>
    <submittedName>
        <fullName evidence="2">Uncharacterized protein</fullName>
    </submittedName>
</protein>
<sequence length="494" mass="55369">MQPFDCNLHLNDRLSNGLVLMLLSWRLRSRCAAPTLLSIPGRVGAWERGEPWGAVESVRSVARSACRATAFHERATVSKKTRMHCCVVLFHMSGRPCTENQSPISDIGKIYQTEKSFKSHLKKKHEELDHHKLSVTWRAVHELQNEIEISSNWIPKSMKKPGSSAQQPRNRRLHSLLSATLRNEDLLTTIPEDTEIEGQDETNQPELLSTNREAPSIGSRRVLGEVSDSRLNAPSSQGQPILQSNKDCTGKGEKNPENPQPQPSASENENPTRLLDISTLRRSQDSEEHDDVSDRSMVPTSLPCTSSPCPGLEEHTERERQASFISTSSPSHDLRNCAPSRSSDFEAVFSSDLNPDAFLNIRRLSSQSETPLADSSINPLPPEQHPVFPKLNFRENLKQLFRRCIPMEDPSTPQKTSTNGAKVRAKLKPPRSSRAPQVSGSLRVHRVDGGANSQSQKTYQQTEDDIEHHMHNNSDAENEPPENPSKRRRIEDAN</sequence>
<feature type="compositionally biased region" description="Polar residues" evidence="1">
    <location>
        <begin position="411"/>
        <end position="420"/>
    </location>
</feature>
<organism evidence="2 3">
    <name type="scientific">Ascobolus immersus RN42</name>
    <dbReference type="NCBI Taxonomy" id="1160509"/>
    <lineage>
        <taxon>Eukaryota</taxon>
        <taxon>Fungi</taxon>
        <taxon>Dikarya</taxon>
        <taxon>Ascomycota</taxon>
        <taxon>Pezizomycotina</taxon>
        <taxon>Pezizomycetes</taxon>
        <taxon>Pezizales</taxon>
        <taxon>Ascobolaceae</taxon>
        <taxon>Ascobolus</taxon>
    </lineage>
</organism>
<feature type="compositionally biased region" description="Basic and acidic residues" evidence="1">
    <location>
        <begin position="312"/>
        <end position="321"/>
    </location>
</feature>
<name>A0A3N4I0I2_ASCIM</name>
<proteinExistence type="predicted"/>
<reference evidence="2 3" key="1">
    <citation type="journal article" date="2018" name="Nat. Ecol. Evol.">
        <title>Pezizomycetes genomes reveal the molecular basis of ectomycorrhizal truffle lifestyle.</title>
        <authorList>
            <person name="Murat C."/>
            <person name="Payen T."/>
            <person name="Noel B."/>
            <person name="Kuo A."/>
            <person name="Morin E."/>
            <person name="Chen J."/>
            <person name="Kohler A."/>
            <person name="Krizsan K."/>
            <person name="Balestrini R."/>
            <person name="Da Silva C."/>
            <person name="Montanini B."/>
            <person name="Hainaut M."/>
            <person name="Levati E."/>
            <person name="Barry K.W."/>
            <person name="Belfiori B."/>
            <person name="Cichocki N."/>
            <person name="Clum A."/>
            <person name="Dockter R.B."/>
            <person name="Fauchery L."/>
            <person name="Guy J."/>
            <person name="Iotti M."/>
            <person name="Le Tacon F."/>
            <person name="Lindquist E.A."/>
            <person name="Lipzen A."/>
            <person name="Malagnac F."/>
            <person name="Mello A."/>
            <person name="Molinier V."/>
            <person name="Miyauchi S."/>
            <person name="Poulain J."/>
            <person name="Riccioni C."/>
            <person name="Rubini A."/>
            <person name="Sitrit Y."/>
            <person name="Splivallo R."/>
            <person name="Traeger S."/>
            <person name="Wang M."/>
            <person name="Zifcakova L."/>
            <person name="Wipf D."/>
            <person name="Zambonelli A."/>
            <person name="Paolocci F."/>
            <person name="Nowrousian M."/>
            <person name="Ottonello S."/>
            <person name="Baldrian P."/>
            <person name="Spatafora J.W."/>
            <person name="Henrissat B."/>
            <person name="Nagy L.G."/>
            <person name="Aury J.M."/>
            <person name="Wincker P."/>
            <person name="Grigoriev I.V."/>
            <person name="Bonfante P."/>
            <person name="Martin F.M."/>
        </authorList>
    </citation>
    <scope>NUCLEOTIDE SEQUENCE [LARGE SCALE GENOMIC DNA]</scope>
    <source>
        <strain evidence="2 3">RN42</strain>
    </source>
</reference>
<feature type="compositionally biased region" description="Polar residues" evidence="1">
    <location>
        <begin position="451"/>
        <end position="461"/>
    </location>
</feature>
<accession>A0A3N4I0I2</accession>
<feature type="region of interest" description="Disordered" evidence="1">
    <location>
        <begin position="189"/>
        <end position="338"/>
    </location>
</feature>
<feature type="compositionally biased region" description="Polar residues" evidence="1">
    <location>
        <begin position="201"/>
        <end position="213"/>
    </location>
</feature>
<dbReference type="Proteomes" id="UP000275078">
    <property type="component" value="Unassembled WGS sequence"/>
</dbReference>
<keyword evidence="3" id="KW-1185">Reference proteome</keyword>